<feature type="domain" description="HTH araC/xylS-type" evidence="5">
    <location>
        <begin position="152"/>
        <end position="250"/>
    </location>
</feature>
<dbReference type="EMBL" id="BCNV01000001">
    <property type="protein sequence ID" value="GAS81753.1"/>
    <property type="molecule type" value="Genomic_DNA"/>
</dbReference>
<evidence type="ECO:0000259" key="6">
    <source>
        <dbReference type="PROSITE" id="PS50110"/>
    </source>
</evidence>
<gene>
    <name evidence="7" type="ORF">PAHA3_1827</name>
</gene>
<evidence type="ECO:0000313" key="7">
    <source>
        <dbReference type="EMBL" id="GAS81753.1"/>
    </source>
</evidence>
<dbReference type="InterPro" id="IPR009057">
    <property type="entry name" value="Homeodomain-like_sf"/>
</dbReference>
<comment type="caution">
    <text evidence="4">Lacks conserved residue(s) required for the propagation of feature annotation.</text>
</comment>
<evidence type="ECO:0000313" key="8">
    <source>
        <dbReference type="Proteomes" id="UP000069697"/>
    </source>
</evidence>
<reference evidence="7 8" key="1">
    <citation type="journal article" date="2016" name="Genome Announc.">
        <title>Draft Genome Sequence of Paenibacillus amylolyticus Heshi-A3, Isolated from Fermented Rice Bran in a Japanese Fermented Seafood Dish.</title>
        <authorList>
            <person name="Akuzawa S."/>
            <person name="Nagaoka J."/>
            <person name="Kanekatsu M."/>
            <person name="Kubota E."/>
            <person name="Ohtake R."/>
            <person name="Suzuki T."/>
            <person name="Kanesaki Y."/>
        </authorList>
    </citation>
    <scope>NUCLEOTIDE SEQUENCE [LARGE SCALE GENOMIC DNA]</scope>
    <source>
        <strain evidence="7 8">Heshi-A3</strain>
    </source>
</reference>
<protein>
    <submittedName>
        <fullName evidence="7">AraC family transcriptional regulator</fullName>
    </submittedName>
</protein>
<dbReference type="InterPro" id="IPR001789">
    <property type="entry name" value="Sig_transdc_resp-reg_receiver"/>
</dbReference>
<dbReference type="Gene3D" id="1.10.10.60">
    <property type="entry name" value="Homeodomain-like"/>
    <property type="match status" value="2"/>
</dbReference>
<dbReference type="PANTHER" id="PTHR43280:SF35">
    <property type="entry name" value="RESPONSE REGULATOR"/>
    <property type="match status" value="1"/>
</dbReference>
<dbReference type="PANTHER" id="PTHR43280">
    <property type="entry name" value="ARAC-FAMILY TRANSCRIPTIONAL REGULATOR"/>
    <property type="match status" value="1"/>
</dbReference>
<organism evidence="7 8">
    <name type="scientific">Paenibacillus amylolyticus</name>
    <dbReference type="NCBI Taxonomy" id="1451"/>
    <lineage>
        <taxon>Bacteria</taxon>
        <taxon>Bacillati</taxon>
        <taxon>Bacillota</taxon>
        <taxon>Bacilli</taxon>
        <taxon>Bacillales</taxon>
        <taxon>Paenibacillaceae</taxon>
        <taxon>Paenibacillus</taxon>
    </lineage>
</organism>
<dbReference type="GO" id="GO:0043565">
    <property type="term" value="F:sequence-specific DNA binding"/>
    <property type="evidence" value="ECO:0007669"/>
    <property type="project" value="InterPro"/>
</dbReference>
<keyword evidence="1" id="KW-0805">Transcription regulation</keyword>
<evidence type="ECO:0000256" key="1">
    <source>
        <dbReference type="ARBA" id="ARBA00023015"/>
    </source>
</evidence>
<dbReference type="GO" id="GO:0000160">
    <property type="term" value="P:phosphorelay signal transduction system"/>
    <property type="evidence" value="ECO:0007669"/>
    <property type="project" value="InterPro"/>
</dbReference>
<evidence type="ECO:0000256" key="2">
    <source>
        <dbReference type="ARBA" id="ARBA00023125"/>
    </source>
</evidence>
<keyword evidence="3" id="KW-0804">Transcription</keyword>
<dbReference type="Gene3D" id="3.40.50.2300">
    <property type="match status" value="1"/>
</dbReference>
<sequence length="255" mass="29639">MYDILLVDFSRRLCGELQQMLLRSKAQYTIANCVFSSAEALTALSERDFSLVMVHTERFDTAGLWLCNNIRKKSQIPILLMGGRDHFRFVRKALTYQVNDYLPYPVSPSTLLNSLHGLRSHLETDPAHKTSSFFKTPVQMNGKPMHSSHVIRIVKAYVRDHLSDEITLKKISDMLHFNCAYLGQKFKLEEKMSFNDYMLQQRMEKAQQLLSSTNLRIYEIAIEVGYKDIDWFYKKFKAYAGSSPNAYRRQKINTA</sequence>
<dbReference type="PROSITE" id="PS50110">
    <property type="entry name" value="RESPONSE_REGULATORY"/>
    <property type="match status" value="1"/>
</dbReference>
<dbReference type="SUPFAM" id="SSF52172">
    <property type="entry name" value="CheY-like"/>
    <property type="match status" value="1"/>
</dbReference>
<evidence type="ECO:0000256" key="4">
    <source>
        <dbReference type="PROSITE-ProRule" id="PRU00169"/>
    </source>
</evidence>
<dbReference type="PROSITE" id="PS01124">
    <property type="entry name" value="HTH_ARAC_FAMILY_2"/>
    <property type="match status" value="1"/>
</dbReference>
<evidence type="ECO:0000259" key="5">
    <source>
        <dbReference type="PROSITE" id="PS01124"/>
    </source>
</evidence>
<dbReference type="Proteomes" id="UP000069697">
    <property type="component" value="Unassembled WGS sequence"/>
</dbReference>
<dbReference type="GO" id="GO:0003700">
    <property type="term" value="F:DNA-binding transcription factor activity"/>
    <property type="evidence" value="ECO:0007669"/>
    <property type="project" value="InterPro"/>
</dbReference>
<name>A0A124DXQ2_PAEAM</name>
<dbReference type="SMART" id="SM00342">
    <property type="entry name" value="HTH_ARAC"/>
    <property type="match status" value="1"/>
</dbReference>
<dbReference type="InterPro" id="IPR018060">
    <property type="entry name" value="HTH_AraC"/>
</dbReference>
<feature type="domain" description="Response regulatory" evidence="6">
    <location>
        <begin position="3"/>
        <end position="119"/>
    </location>
</feature>
<dbReference type="AlphaFoldDB" id="A0A124DXQ2"/>
<dbReference type="Pfam" id="PF12833">
    <property type="entry name" value="HTH_18"/>
    <property type="match status" value="1"/>
</dbReference>
<dbReference type="RefSeq" id="WP_062834412.1">
    <property type="nucleotide sequence ID" value="NZ_BCNV01000001.1"/>
</dbReference>
<evidence type="ECO:0000256" key="3">
    <source>
        <dbReference type="ARBA" id="ARBA00023163"/>
    </source>
</evidence>
<dbReference type="InterPro" id="IPR011006">
    <property type="entry name" value="CheY-like_superfamily"/>
</dbReference>
<dbReference type="SUPFAM" id="SSF46689">
    <property type="entry name" value="Homeodomain-like"/>
    <property type="match status" value="1"/>
</dbReference>
<comment type="caution">
    <text evidence="7">The sequence shown here is derived from an EMBL/GenBank/DDBJ whole genome shotgun (WGS) entry which is preliminary data.</text>
</comment>
<dbReference type="Pfam" id="PF00072">
    <property type="entry name" value="Response_reg"/>
    <property type="match status" value="1"/>
</dbReference>
<dbReference type="PROSITE" id="PS00041">
    <property type="entry name" value="HTH_ARAC_FAMILY_1"/>
    <property type="match status" value="1"/>
</dbReference>
<dbReference type="InterPro" id="IPR018062">
    <property type="entry name" value="HTH_AraC-typ_CS"/>
</dbReference>
<proteinExistence type="predicted"/>
<keyword evidence="2" id="KW-0238">DNA-binding</keyword>
<accession>A0A124DXQ2</accession>
<reference evidence="8" key="2">
    <citation type="submission" date="2016-01" db="EMBL/GenBank/DDBJ databases">
        <title>Draft Genome Sequence of Paenibacillus amylolyticus Heshi-A3 that Was Isolated from Fermented Rice Bran with Aging Salted Mackerel, Which Was Named Heshiko as Traditional Fermented Seafood in Japan.</title>
        <authorList>
            <person name="Akuzawa S."/>
            <person name="Nakagawa J."/>
            <person name="Kanekatsu T."/>
            <person name="Kubota E."/>
            <person name="Ohtake R."/>
            <person name="Suzuki T."/>
            <person name="Kanesaki Y."/>
        </authorList>
    </citation>
    <scope>NUCLEOTIDE SEQUENCE [LARGE SCALE GENOMIC DNA]</scope>
    <source>
        <strain evidence="8">Heshi-A3</strain>
    </source>
</reference>